<organism evidence="1 2">
    <name type="scientific">Enterobacter cloacae subsp. cloacae (strain ATCC 13047 / DSM 30054 / NBRC 13535 / NCTC 10005 / WDCM 00083 / NCDC 279-56)</name>
    <dbReference type="NCBI Taxonomy" id="716541"/>
    <lineage>
        <taxon>Bacteria</taxon>
        <taxon>Pseudomonadati</taxon>
        <taxon>Pseudomonadota</taxon>
        <taxon>Gammaproteobacteria</taxon>
        <taxon>Enterobacterales</taxon>
        <taxon>Enterobacteriaceae</taxon>
        <taxon>Enterobacter</taxon>
        <taxon>Enterobacter cloacae complex</taxon>
    </lineage>
</organism>
<dbReference type="AlphaFoldDB" id="A0A0H3CU76"/>
<dbReference type="KEGG" id="enc:ECL_B120"/>
<dbReference type="Proteomes" id="UP000002363">
    <property type="component" value="Plasmid pECL_B"/>
</dbReference>
<gene>
    <name evidence="1" type="ordered locus">ECL_B120</name>
</gene>
<protein>
    <submittedName>
        <fullName evidence="1">Uncharacterized protein</fullName>
    </submittedName>
</protein>
<dbReference type="EMBL" id="CP001920">
    <property type="protein sequence ID" value="ADF65082.1"/>
    <property type="molecule type" value="Genomic_DNA"/>
</dbReference>
<dbReference type="OrthoDB" id="9993499at2"/>
<accession>A0A0H3CU76</accession>
<dbReference type="RefSeq" id="WP_013087390.1">
    <property type="nucleotide sequence ID" value="NC_014108.1"/>
</dbReference>
<dbReference type="HOGENOM" id="CLU_193620_0_0_6"/>
<sequence>MAVIQPRGKATNKRFQFTAPAELIDEFNQKKELLERTDLSIDMTDDFIKVIKDAIKTIDKRLAEVKETPEHTDRTGVNTQQQA</sequence>
<proteinExistence type="predicted"/>
<keyword evidence="1" id="KW-0614">Plasmid</keyword>
<reference evidence="1 2" key="1">
    <citation type="journal article" date="2010" name="J. Bacteriol.">
        <title>Complete genome sequence of Enterobacter cloacae subsp. cloacae type strain ATCC 13047.</title>
        <authorList>
            <person name="Ren Y."/>
            <person name="Ren Y."/>
            <person name="Zhou Z."/>
            <person name="Guo X."/>
            <person name="Li Y."/>
            <person name="Feng L."/>
            <person name="Wang L."/>
        </authorList>
    </citation>
    <scope>NUCLEOTIDE SEQUENCE [LARGE SCALE GENOMIC DNA]</scope>
    <source>
        <strain evidence="2">ATCC 13047 / DSM 30054 / NBRC 13535 / NCTC 10005 / WDCM 00083 / NCDC 279-56</strain>
        <plasmid evidence="1">pECL_B</plasmid>
    </source>
</reference>
<name>A0A0H3CU76_ENTCC</name>
<dbReference type="EnsemblBacteria" id="ADF65082">
    <property type="protein sequence ID" value="ADF65082"/>
    <property type="gene ID" value="ECL_B120"/>
</dbReference>
<keyword evidence="2" id="KW-1185">Reference proteome</keyword>
<geneLocation type="plasmid" evidence="1 2">
    <name>pECL_B</name>
</geneLocation>
<evidence type="ECO:0000313" key="2">
    <source>
        <dbReference type="Proteomes" id="UP000002363"/>
    </source>
</evidence>
<evidence type="ECO:0000313" key="1">
    <source>
        <dbReference type="EMBL" id="ADF65082.1"/>
    </source>
</evidence>